<evidence type="ECO:0000256" key="6">
    <source>
        <dbReference type="ARBA" id="ARBA00022777"/>
    </source>
</evidence>
<dbReference type="EMBL" id="MPIN01000006">
    <property type="protein sequence ID" value="OJH38425.1"/>
    <property type="molecule type" value="Genomic_DNA"/>
</dbReference>
<keyword evidence="5" id="KW-0547">Nucleotide-binding</keyword>
<dbReference type="PANTHER" id="PTHR10344">
    <property type="entry name" value="THYMIDYLATE KINASE"/>
    <property type="match status" value="1"/>
</dbReference>
<evidence type="ECO:0000313" key="11">
    <source>
        <dbReference type="EMBL" id="OJH38425.1"/>
    </source>
</evidence>
<dbReference type="OrthoDB" id="9774907at2"/>
<dbReference type="InterPro" id="IPR018094">
    <property type="entry name" value="Thymidylate_kinase"/>
</dbReference>
<accession>A0A1L9B846</accession>
<evidence type="ECO:0000259" key="10">
    <source>
        <dbReference type="Pfam" id="PF02223"/>
    </source>
</evidence>
<dbReference type="STRING" id="83449.BON30_25215"/>
<comment type="caution">
    <text evidence="11">The sequence shown here is derived from an EMBL/GenBank/DDBJ whole genome shotgun (WGS) entry which is preliminary data.</text>
</comment>
<evidence type="ECO:0000256" key="9">
    <source>
        <dbReference type="ARBA" id="ARBA00048743"/>
    </source>
</evidence>
<gene>
    <name evidence="11" type="ORF">BON30_25215</name>
</gene>
<dbReference type="SUPFAM" id="SSF52540">
    <property type="entry name" value="P-loop containing nucleoside triphosphate hydrolases"/>
    <property type="match status" value="1"/>
</dbReference>
<evidence type="ECO:0000256" key="7">
    <source>
        <dbReference type="ARBA" id="ARBA00022840"/>
    </source>
</evidence>
<keyword evidence="4" id="KW-0545">Nucleotide biosynthesis</keyword>
<evidence type="ECO:0000256" key="1">
    <source>
        <dbReference type="ARBA" id="ARBA00009776"/>
    </source>
</evidence>
<comment type="similarity">
    <text evidence="1">Belongs to the thymidylate kinase family.</text>
</comment>
<comment type="catalytic activity">
    <reaction evidence="9">
        <text>dTMP + ATP = dTDP + ADP</text>
        <dbReference type="Rhea" id="RHEA:13517"/>
        <dbReference type="ChEBI" id="CHEBI:30616"/>
        <dbReference type="ChEBI" id="CHEBI:58369"/>
        <dbReference type="ChEBI" id="CHEBI:63528"/>
        <dbReference type="ChEBI" id="CHEBI:456216"/>
        <dbReference type="EC" id="2.7.4.9"/>
    </reaction>
</comment>
<protein>
    <recommendedName>
        <fullName evidence="8">dTMP kinase</fullName>
        <ecNumber evidence="2">2.7.4.9</ecNumber>
    </recommendedName>
    <alternativeName>
        <fullName evidence="8">dTMP kinase</fullName>
    </alternativeName>
</protein>
<keyword evidence="3" id="KW-0808">Transferase</keyword>
<evidence type="ECO:0000256" key="3">
    <source>
        <dbReference type="ARBA" id="ARBA00022679"/>
    </source>
</evidence>
<evidence type="ECO:0000256" key="8">
    <source>
        <dbReference type="ARBA" id="ARBA00029962"/>
    </source>
</evidence>
<dbReference type="Gene3D" id="3.40.50.300">
    <property type="entry name" value="P-loop containing nucleotide triphosphate hydrolases"/>
    <property type="match status" value="1"/>
</dbReference>
<keyword evidence="6 11" id="KW-0418">Kinase</keyword>
<dbReference type="PROSITE" id="PS01331">
    <property type="entry name" value="THYMIDYLATE_KINASE"/>
    <property type="match status" value="1"/>
</dbReference>
<organism evidence="11 12">
    <name type="scientific">Cystobacter ferrugineus</name>
    <dbReference type="NCBI Taxonomy" id="83449"/>
    <lineage>
        <taxon>Bacteria</taxon>
        <taxon>Pseudomonadati</taxon>
        <taxon>Myxococcota</taxon>
        <taxon>Myxococcia</taxon>
        <taxon>Myxococcales</taxon>
        <taxon>Cystobacterineae</taxon>
        <taxon>Archangiaceae</taxon>
        <taxon>Cystobacter</taxon>
    </lineage>
</organism>
<dbReference type="GO" id="GO:0006235">
    <property type="term" value="P:dTTP biosynthetic process"/>
    <property type="evidence" value="ECO:0007669"/>
    <property type="project" value="TreeGrafter"/>
</dbReference>
<dbReference type="GO" id="GO:0006233">
    <property type="term" value="P:dTDP biosynthetic process"/>
    <property type="evidence" value="ECO:0007669"/>
    <property type="project" value="InterPro"/>
</dbReference>
<keyword evidence="7" id="KW-0067">ATP-binding</keyword>
<dbReference type="InterPro" id="IPR039430">
    <property type="entry name" value="Thymidylate_kin-like_dom"/>
</dbReference>
<keyword evidence="12" id="KW-1185">Reference proteome</keyword>
<dbReference type="EC" id="2.7.4.9" evidence="2"/>
<dbReference type="CDD" id="cd01672">
    <property type="entry name" value="TMPK"/>
    <property type="match status" value="1"/>
</dbReference>
<dbReference type="GO" id="GO:0004798">
    <property type="term" value="F:dTMP kinase activity"/>
    <property type="evidence" value="ECO:0007669"/>
    <property type="project" value="UniProtKB-EC"/>
</dbReference>
<dbReference type="GO" id="GO:0005524">
    <property type="term" value="F:ATP binding"/>
    <property type="evidence" value="ECO:0007669"/>
    <property type="project" value="UniProtKB-KW"/>
</dbReference>
<reference evidence="11 12" key="2">
    <citation type="submission" date="2016-12" db="EMBL/GenBank/DDBJ databases">
        <title>Draft Genome Sequence of Cystobacter ferrugineus Strain Cbfe23.</title>
        <authorList>
            <person name="Akbar S."/>
            <person name="Dowd S.E."/>
            <person name="Stevens D.C."/>
        </authorList>
    </citation>
    <scope>NUCLEOTIDE SEQUENCE [LARGE SCALE GENOMIC DNA]</scope>
    <source>
        <strain evidence="11 12">Cbfe23</strain>
    </source>
</reference>
<dbReference type="Proteomes" id="UP000182229">
    <property type="component" value="Unassembled WGS sequence"/>
</dbReference>
<proteinExistence type="inferred from homology"/>
<evidence type="ECO:0000256" key="4">
    <source>
        <dbReference type="ARBA" id="ARBA00022727"/>
    </source>
</evidence>
<dbReference type="GO" id="GO:0005829">
    <property type="term" value="C:cytosol"/>
    <property type="evidence" value="ECO:0007669"/>
    <property type="project" value="TreeGrafter"/>
</dbReference>
<dbReference type="AlphaFoldDB" id="A0A1L9B846"/>
<dbReference type="NCBIfam" id="TIGR00041">
    <property type="entry name" value="DTMP_kinase"/>
    <property type="match status" value="1"/>
</dbReference>
<dbReference type="GO" id="GO:0006227">
    <property type="term" value="P:dUDP biosynthetic process"/>
    <property type="evidence" value="ECO:0007669"/>
    <property type="project" value="TreeGrafter"/>
</dbReference>
<dbReference type="InterPro" id="IPR027417">
    <property type="entry name" value="P-loop_NTPase"/>
</dbReference>
<evidence type="ECO:0000256" key="5">
    <source>
        <dbReference type="ARBA" id="ARBA00022741"/>
    </source>
</evidence>
<name>A0A1L9B846_9BACT</name>
<evidence type="ECO:0000256" key="2">
    <source>
        <dbReference type="ARBA" id="ARBA00012980"/>
    </source>
</evidence>
<dbReference type="InterPro" id="IPR018095">
    <property type="entry name" value="Thymidylate_kin_CS"/>
</dbReference>
<feature type="domain" description="Thymidylate kinase-like" evidence="10">
    <location>
        <begin position="14"/>
        <end position="137"/>
    </location>
</feature>
<dbReference type="RefSeq" id="WP_071900930.1">
    <property type="nucleotide sequence ID" value="NZ_MPIN01000006.1"/>
</dbReference>
<dbReference type="Pfam" id="PF02223">
    <property type="entry name" value="Thymidylate_kin"/>
    <property type="match status" value="1"/>
</dbReference>
<dbReference type="PANTHER" id="PTHR10344:SF4">
    <property type="entry name" value="UMP-CMP KINASE 2, MITOCHONDRIAL"/>
    <property type="match status" value="1"/>
</dbReference>
<evidence type="ECO:0000313" key="12">
    <source>
        <dbReference type="Proteomes" id="UP000182229"/>
    </source>
</evidence>
<reference evidence="12" key="1">
    <citation type="submission" date="2016-11" db="EMBL/GenBank/DDBJ databases">
        <authorList>
            <person name="Shukria A."/>
            <person name="Stevens D.C."/>
        </authorList>
    </citation>
    <scope>NUCLEOTIDE SEQUENCE [LARGE SCALE GENOMIC DNA]</scope>
    <source>
        <strain evidence="12">Cbfe23</strain>
    </source>
</reference>
<sequence>MEKRLLKKGLLLAFEGIDGAGKTTQAERLHRLLAEDGWDVIRSKEPTDGQWGLKLRESATAGRLSPQEELDLFIRDRKEHVDTLLDPALRRGQIVIVDRYYFSTAAYQGARGFDPEKILQMNEEFAPPPDLLVFLRCGA</sequence>